<evidence type="ECO:0000313" key="2">
    <source>
        <dbReference type="Proteomes" id="UP001203338"/>
    </source>
</evidence>
<gene>
    <name evidence="1" type="ORF">M3P05_14230</name>
</gene>
<evidence type="ECO:0000313" key="1">
    <source>
        <dbReference type="EMBL" id="MCL6271083.1"/>
    </source>
</evidence>
<sequence>MSVEIKEGIRLHHVEEKDILEVRIPVRWHRLKGRKTLSVPGCLYRDKAEPSVKDALVHAHRCQRRLLNGEATSILALSKQEKVDKSQLSKVMRLTSLVPDIQKDILHGQGRWPLTLQQIMKPFPLEWHKQRSHFKALLECSG</sequence>
<accession>A0ABT0PI82</accession>
<name>A0ABT0PI82_9GAMM</name>
<dbReference type="Proteomes" id="UP001203338">
    <property type="component" value="Unassembled WGS sequence"/>
</dbReference>
<organism evidence="1 2">
    <name type="scientific">Parendozoicomonas callyspongiae</name>
    <dbReference type="NCBI Taxonomy" id="2942213"/>
    <lineage>
        <taxon>Bacteria</taxon>
        <taxon>Pseudomonadati</taxon>
        <taxon>Pseudomonadota</taxon>
        <taxon>Gammaproteobacteria</taxon>
        <taxon>Oceanospirillales</taxon>
        <taxon>Endozoicomonadaceae</taxon>
        <taxon>Parendozoicomonas</taxon>
    </lineage>
</organism>
<dbReference type="EMBL" id="JAMFLX010000020">
    <property type="protein sequence ID" value="MCL6271083.1"/>
    <property type="molecule type" value="Genomic_DNA"/>
</dbReference>
<protein>
    <submittedName>
        <fullName evidence="1">Uncharacterized protein</fullName>
    </submittedName>
</protein>
<keyword evidence="2" id="KW-1185">Reference proteome</keyword>
<reference evidence="1 2" key="1">
    <citation type="submission" date="2022-05" db="EMBL/GenBank/DDBJ databases">
        <authorList>
            <person name="Park J.-S."/>
        </authorList>
    </citation>
    <scope>NUCLEOTIDE SEQUENCE [LARGE SCALE GENOMIC DNA]</scope>
    <source>
        <strain evidence="1 2">2012CJ34-2</strain>
    </source>
</reference>
<comment type="caution">
    <text evidence="1">The sequence shown here is derived from an EMBL/GenBank/DDBJ whole genome shotgun (WGS) entry which is preliminary data.</text>
</comment>
<dbReference type="RefSeq" id="WP_249700419.1">
    <property type="nucleotide sequence ID" value="NZ_JAMFLX010000020.1"/>
</dbReference>
<proteinExistence type="predicted"/>
<dbReference type="SUPFAM" id="SSF109709">
    <property type="entry name" value="KorB DNA-binding domain-like"/>
    <property type="match status" value="1"/>
</dbReference>